<dbReference type="AlphaFoldDB" id="A0AAC9FET2"/>
<name>A0AAC9FET2_AMIAI</name>
<feature type="coiled-coil region" evidence="1">
    <location>
        <begin position="492"/>
        <end position="533"/>
    </location>
</feature>
<evidence type="ECO:0000313" key="3">
    <source>
        <dbReference type="EMBL" id="AMS45375.1"/>
    </source>
</evidence>
<evidence type="ECO:0000256" key="1">
    <source>
        <dbReference type="SAM" id="Coils"/>
    </source>
</evidence>
<dbReference type="SUPFAM" id="SSF52540">
    <property type="entry name" value="P-loop containing nucleoside triphosphate hydrolases"/>
    <property type="match status" value="1"/>
</dbReference>
<sequence>MRIRRLDLTRYGKFTDHTIDFGERTKGNPDLHIVYGPNEAGKSTALAAVLDLLFGIEMRSPYGFLHPYPSMRLGAALDLTTGEREVFRIKRPQNSLLDADDQPISEAVLRGDLGGIDRESYRTMFSLDDDTLEAGGESILASEGDLGELLFSASAGLAALSHRLGDLRTEADGFYKKRARSGELGELKSQLDALKEARTKIDTLASRYAQLVGARDGAESRYEETIAARGRIQSRMDEIQRLLAALPRLTTLRTVREKLAPLASLPEAPIGMAEELATLQKDEIELAMRSRSAAENIDELVSELEKESVDDAALRLTDRASRLPDMRARYLTAEKDIPERRMQIRDADAAITGILRRIGREDEADPARLVLLTSVVGSLRELIENRSGVTSSLRSAEGEVLGARRRLDEARERLQAAGQGTVATSNTDSGMAGLATALAALRADDHGVRLRLADRALASHQETLSTRLRGLTPWTGDPQQLLDMAVPDKFTVERWKADLATARKAVERQHQEVERLTSERKHLTAELEALESVAGVVTDHEAGTVRAARERAWAEHRRKLDESTADVFEDTLRRDDLATNARFVHVNELARLHQGLQAAAVLDADIARAKELLDAAKAQFQSINDGIADAFLHIAPGFQGDASPERLEVWLGSRGLALEALSSVRIVERDREAAKADGAAVGDRLKAALAVVGVSHDPNASLEALVPLAQAVVDRASEIKQLRRDFEDRQRELADRERVLEEAVADDRRWTSEWTAACSTSWLGDQGPQPVAVVREILSAVGDLGSFIEKKNGLADRVTKMERDQGDFTAEVGRFADELSIPAQQSAPLDLAAAIEHRIREAESAKNRRLEKEQAVEIAKEKQRELSDAAAIHERRKAELLQFFGVPSLSDIGVMLRQLEQRAALRDEVDSAATDIINAVGSPTLDEAEKSLEYTDRAALETEAAELNGRFKDQDQRSRELFTEHSKAADAVNAIGDDDAAARIEERRRTASLEIDEKALRYLKLRIGVVAAEQALRLYRDRHRSSMMAQASEAFHTISRGNYRGLATQPDKDTEMLVAVSADGGSKVAAALSKGTRFQLYLALRVAGYHEFASSHRPVPFLADDIMETFDDFRAEEAFRLFAGMAKVGQVVYFTHHQHLCDLARKVCPSVTIHELPQTPASLHLVKISRQVA</sequence>
<gene>
    <name evidence="3" type="ORF">AA2016_6480</name>
    <name evidence="4" type="ORF">FHS67_005194</name>
</gene>
<feature type="domain" description="YhaN AAA" evidence="2">
    <location>
        <begin position="1"/>
        <end position="200"/>
    </location>
</feature>
<dbReference type="InterPro" id="IPR027417">
    <property type="entry name" value="P-loop_NTPase"/>
</dbReference>
<keyword evidence="3" id="KW-0614">Plasmid</keyword>
<dbReference type="Pfam" id="PF13514">
    <property type="entry name" value="AAA_27"/>
    <property type="match status" value="1"/>
</dbReference>
<reference evidence="4 6" key="2">
    <citation type="submission" date="2020-08" db="EMBL/GenBank/DDBJ databases">
        <title>Genomic Encyclopedia of Type Strains, Phase IV (KMG-IV): sequencing the most valuable type-strain genomes for metagenomic binning, comparative biology and taxonomic classification.</title>
        <authorList>
            <person name="Goeker M."/>
        </authorList>
    </citation>
    <scope>NUCLEOTIDE SEQUENCE [LARGE SCALE GENOMIC DNA]</scope>
    <source>
        <strain evidence="4 6">DSM 10368</strain>
    </source>
</reference>
<geneLocation type="plasmid" evidence="3 5">
    <name>pAA03</name>
</geneLocation>
<dbReference type="KEGG" id="aak:AA2016_6480"/>
<dbReference type="PANTHER" id="PTHR41259">
    <property type="entry name" value="DOUBLE-STRAND BREAK REPAIR RAD50 ATPASE, PUTATIVE-RELATED"/>
    <property type="match status" value="1"/>
</dbReference>
<evidence type="ECO:0000313" key="5">
    <source>
        <dbReference type="Proteomes" id="UP000075755"/>
    </source>
</evidence>
<keyword evidence="6" id="KW-1185">Reference proteome</keyword>
<protein>
    <submittedName>
        <fullName evidence="4">Uncharacterized protein YhaN</fullName>
    </submittedName>
</protein>
<accession>A0AAC9FET2</accession>
<dbReference type="Proteomes" id="UP000075755">
    <property type="component" value="Plasmid pAA03"/>
</dbReference>
<dbReference type="Gene3D" id="3.40.50.300">
    <property type="entry name" value="P-loop containing nucleotide triphosphate hydrolases"/>
    <property type="match status" value="2"/>
</dbReference>
<keyword evidence="1" id="KW-0175">Coiled coil</keyword>
<reference evidence="3 5" key="1">
    <citation type="submission" date="2016-03" db="EMBL/GenBank/DDBJ databases">
        <title>Complete genome of Aminobacter aminovorans KCTC 2477.</title>
        <authorList>
            <person name="Kim K.M."/>
        </authorList>
    </citation>
    <scope>NUCLEOTIDE SEQUENCE [LARGE SCALE GENOMIC DNA]</scope>
    <source>
        <strain evidence="3 5">KCTC 2477</strain>
        <plasmid evidence="3 5">pAA03</plasmid>
    </source>
</reference>
<dbReference type="EMBL" id="CP015008">
    <property type="protein sequence ID" value="AMS45375.1"/>
    <property type="molecule type" value="Genomic_DNA"/>
</dbReference>
<dbReference type="EMBL" id="JACICB010000023">
    <property type="protein sequence ID" value="MBB3708852.1"/>
    <property type="molecule type" value="Genomic_DNA"/>
</dbReference>
<dbReference type="Proteomes" id="UP000577697">
    <property type="component" value="Unassembled WGS sequence"/>
</dbReference>
<evidence type="ECO:0000313" key="6">
    <source>
        <dbReference type="Proteomes" id="UP000577697"/>
    </source>
</evidence>
<evidence type="ECO:0000259" key="2">
    <source>
        <dbReference type="Pfam" id="PF13514"/>
    </source>
</evidence>
<evidence type="ECO:0000313" key="4">
    <source>
        <dbReference type="EMBL" id="MBB3708852.1"/>
    </source>
</evidence>
<organism evidence="3 5">
    <name type="scientific">Aminobacter aminovorans</name>
    <name type="common">Chelatobacter heintzii</name>
    <dbReference type="NCBI Taxonomy" id="83263"/>
    <lineage>
        <taxon>Bacteria</taxon>
        <taxon>Pseudomonadati</taxon>
        <taxon>Pseudomonadota</taxon>
        <taxon>Alphaproteobacteria</taxon>
        <taxon>Hyphomicrobiales</taxon>
        <taxon>Phyllobacteriaceae</taxon>
        <taxon>Aminobacter</taxon>
    </lineage>
</organism>
<dbReference type="PANTHER" id="PTHR41259:SF1">
    <property type="entry name" value="DOUBLE-STRAND BREAK REPAIR RAD50 ATPASE, PUTATIVE-RELATED"/>
    <property type="match status" value="1"/>
</dbReference>
<dbReference type="InterPro" id="IPR038734">
    <property type="entry name" value="YhaN_AAA"/>
</dbReference>
<proteinExistence type="predicted"/>
<dbReference type="RefSeq" id="WP_067969873.1">
    <property type="nucleotide sequence ID" value="NZ_CP015008.1"/>
</dbReference>